<evidence type="ECO:0000313" key="5">
    <source>
        <dbReference type="EMBL" id="MFB9948631.1"/>
    </source>
</evidence>
<dbReference type="Gene3D" id="3.40.50.12780">
    <property type="entry name" value="N-terminal domain of ligase-like"/>
    <property type="match status" value="1"/>
</dbReference>
<dbReference type="InterPro" id="IPR042099">
    <property type="entry name" value="ANL_N_sf"/>
</dbReference>
<dbReference type="PANTHER" id="PTHR43201">
    <property type="entry name" value="ACYL-COA SYNTHETASE"/>
    <property type="match status" value="1"/>
</dbReference>
<sequence>MAGNLYDALLGEAGQEERPLLRDETVGVMSYRGFADQCARLAGALLDAGLQPGDRVAVQAEKSVAALALYLATVKAGGIYLPLNIAYTPAEIEYFLNDAQPAIFVCDPAKLATLEPVASAAGARALTLDAAGGGTLADAAAAARPRVETSMRGGGDIAAILYTSGTTGRSKGAMLSHDNLLSNARSLVENWRFTDRDVLIHALPIFHTHGLFVATNVVLASRASMIFQAKFDPNRIMEAMPQATCLMGVPTFYTRLLQHPGLDRESTAHMRLFVSGSAPLLAETHREWQERTGHAILERYGMTETNMNTSNPYDGRRIAGTVGFPLPGVEVRIADPETGAVLGGQEIGMIEVRGPNVFQGYWRMPEKTAAEFRKDGFFITGDLGKIDADGYVHIVGRGKDLIITGGYNVYPKEVEMEIDAMPGVNESAVFGVRHPDFGEGIIAAVVLKPGADLTEQGVIKALDSRLAAYKRPKKVAFVAELPRNTMGKVQKNMLRDQFARTFEPAEAAK</sequence>
<dbReference type="Proteomes" id="UP001589692">
    <property type="component" value="Unassembled WGS sequence"/>
</dbReference>
<dbReference type="InterPro" id="IPR025110">
    <property type="entry name" value="AMP-bd_C"/>
</dbReference>
<dbReference type="InterPro" id="IPR045851">
    <property type="entry name" value="AMP-bd_C_sf"/>
</dbReference>
<dbReference type="SUPFAM" id="SSF56801">
    <property type="entry name" value="Acetyl-CoA synthetase-like"/>
    <property type="match status" value="1"/>
</dbReference>
<comment type="similarity">
    <text evidence="1">Belongs to the ATP-dependent AMP-binding enzyme family.</text>
</comment>
<dbReference type="Pfam" id="PF13193">
    <property type="entry name" value="AMP-binding_C"/>
    <property type="match status" value="1"/>
</dbReference>
<dbReference type="PROSITE" id="PS00455">
    <property type="entry name" value="AMP_BINDING"/>
    <property type="match status" value="1"/>
</dbReference>
<dbReference type="EMBL" id="JBHMAA010000008">
    <property type="protein sequence ID" value="MFB9948631.1"/>
    <property type="molecule type" value="Genomic_DNA"/>
</dbReference>
<evidence type="ECO:0000256" key="1">
    <source>
        <dbReference type="ARBA" id="ARBA00006432"/>
    </source>
</evidence>
<proteinExistence type="inferred from homology"/>
<dbReference type="InterPro" id="IPR000873">
    <property type="entry name" value="AMP-dep_synth/lig_dom"/>
</dbReference>
<dbReference type="CDD" id="cd05941">
    <property type="entry name" value="MCS"/>
    <property type="match status" value="1"/>
</dbReference>
<gene>
    <name evidence="5" type="ORF">ACFFP0_07205</name>
</gene>
<reference evidence="5 6" key="1">
    <citation type="submission" date="2024-09" db="EMBL/GenBank/DDBJ databases">
        <authorList>
            <person name="Sun Q."/>
            <person name="Mori K."/>
        </authorList>
    </citation>
    <scope>NUCLEOTIDE SEQUENCE [LARGE SCALE GENOMIC DNA]</scope>
    <source>
        <strain evidence="5 6">TBRC 4938</strain>
    </source>
</reference>
<evidence type="ECO:0000256" key="2">
    <source>
        <dbReference type="ARBA" id="ARBA00022723"/>
    </source>
</evidence>
<protein>
    <submittedName>
        <fullName evidence="5">Malonyl-CoA synthase</fullName>
    </submittedName>
</protein>
<evidence type="ECO:0000259" key="3">
    <source>
        <dbReference type="Pfam" id="PF00501"/>
    </source>
</evidence>
<keyword evidence="2" id="KW-0479">Metal-binding</keyword>
<dbReference type="Gene3D" id="3.30.300.30">
    <property type="match status" value="1"/>
</dbReference>
<dbReference type="NCBIfam" id="NF005702">
    <property type="entry name" value="PRK07514.1"/>
    <property type="match status" value="1"/>
</dbReference>
<dbReference type="InterPro" id="IPR020845">
    <property type="entry name" value="AMP-binding_CS"/>
</dbReference>
<keyword evidence="6" id="KW-1185">Reference proteome</keyword>
<evidence type="ECO:0000313" key="6">
    <source>
        <dbReference type="Proteomes" id="UP001589692"/>
    </source>
</evidence>
<accession>A0ABV6ADE2</accession>
<comment type="caution">
    <text evidence="5">The sequence shown here is derived from an EMBL/GenBank/DDBJ whole genome shotgun (WGS) entry which is preliminary data.</text>
</comment>
<name>A0ABV6ADE2_9HYPH</name>
<dbReference type="PANTHER" id="PTHR43201:SF8">
    <property type="entry name" value="ACYL-COA SYNTHETASE FAMILY MEMBER 3"/>
    <property type="match status" value="1"/>
</dbReference>
<feature type="domain" description="AMP-dependent synthetase/ligase" evidence="3">
    <location>
        <begin position="16"/>
        <end position="362"/>
    </location>
</feature>
<feature type="domain" description="AMP-binding enzyme C-terminal" evidence="4">
    <location>
        <begin position="413"/>
        <end position="488"/>
    </location>
</feature>
<dbReference type="RefSeq" id="WP_377258181.1">
    <property type="nucleotide sequence ID" value="NZ_JBHMAA010000008.1"/>
</dbReference>
<organism evidence="5 6">
    <name type="scientific">Rhizobium puerariae</name>
    <dbReference type="NCBI Taxonomy" id="1585791"/>
    <lineage>
        <taxon>Bacteria</taxon>
        <taxon>Pseudomonadati</taxon>
        <taxon>Pseudomonadota</taxon>
        <taxon>Alphaproteobacteria</taxon>
        <taxon>Hyphomicrobiales</taxon>
        <taxon>Rhizobiaceae</taxon>
        <taxon>Rhizobium/Agrobacterium group</taxon>
        <taxon>Rhizobium</taxon>
    </lineage>
</organism>
<dbReference type="Pfam" id="PF00501">
    <property type="entry name" value="AMP-binding"/>
    <property type="match status" value="1"/>
</dbReference>
<evidence type="ECO:0000259" key="4">
    <source>
        <dbReference type="Pfam" id="PF13193"/>
    </source>
</evidence>